<dbReference type="EMBL" id="JAHYBZ010000020">
    <property type="protein sequence ID" value="MBW6402036.1"/>
    <property type="molecule type" value="Genomic_DNA"/>
</dbReference>
<dbReference type="Proteomes" id="UP001196565">
    <property type="component" value="Unassembled WGS sequence"/>
</dbReference>
<evidence type="ECO:0000313" key="2">
    <source>
        <dbReference type="Proteomes" id="UP001196565"/>
    </source>
</evidence>
<accession>A0ABS7AI91</accession>
<reference evidence="1 2" key="1">
    <citation type="submission" date="2021-07" db="EMBL/GenBank/DDBJ databases">
        <authorList>
            <person name="So Y."/>
        </authorList>
    </citation>
    <scope>NUCLEOTIDE SEQUENCE [LARGE SCALE GENOMIC DNA]</scope>
    <source>
        <strain evidence="1 2">HJA6</strain>
    </source>
</reference>
<dbReference type="RefSeq" id="WP_219766902.1">
    <property type="nucleotide sequence ID" value="NZ_JAHYBZ010000020.1"/>
</dbReference>
<protein>
    <submittedName>
        <fullName evidence="1">DUF1320 domain-containing protein</fullName>
    </submittedName>
</protein>
<keyword evidence="2" id="KW-1185">Reference proteome</keyword>
<dbReference type="Pfam" id="PF07030">
    <property type="entry name" value="Phage_Mu_Gp36"/>
    <property type="match status" value="1"/>
</dbReference>
<dbReference type="InterPro" id="IPR009752">
    <property type="entry name" value="Phage_Mu_GpJ"/>
</dbReference>
<gene>
    <name evidence="1" type="ORF">KPL78_29590</name>
</gene>
<proteinExistence type="predicted"/>
<comment type="caution">
    <text evidence="1">The sequence shown here is derived from an EMBL/GenBank/DDBJ whole genome shotgun (WGS) entry which is preliminary data.</text>
</comment>
<name>A0ABS7AI91_9PROT</name>
<sequence length="143" mass="15277">MAYATLDDLKLRYGATEIVRNAAEDGQVDGPPDMPRVEGILDAASATIDSYLARRYATPLSPVPTVIVDACCKIARYDLANGGQSTPSEQMRDGKRDAIKWLEGVAAGTTALLDANPIATSSSFAKTADRPALFEPRDRAGLY</sequence>
<evidence type="ECO:0000313" key="1">
    <source>
        <dbReference type="EMBL" id="MBW6402036.1"/>
    </source>
</evidence>
<organism evidence="1 2">
    <name type="scientific">Roseomonas alba</name>
    <dbReference type="NCBI Taxonomy" id="2846776"/>
    <lineage>
        <taxon>Bacteria</taxon>
        <taxon>Pseudomonadati</taxon>
        <taxon>Pseudomonadota</taxon>
        <taxon>Alphaproteobacteria</taxon>
        <taxon>Acetobacterales</taxon>
        <taxon>Roseomonadaceae</taxon>
        <taxon>Roseomonas</taxon>
    </lineage>
</organism>